<sequence>MCRYVCICTFRNCPAFHFAHFVGISIVFGFLCVPICKLFGRTGRLSVRTN</sequence>
<proteinExistence type="predicted"/>
<keyword evidence="1" id="KW-0812">Transmembrane</keyword>
<accession>A0A0E9SEZ0</accession>
<organism evidence="2">
    <name type="scientific">Anguilla anguilla</name>
    <name type="common">European freshwater eel</name>
    <name type="synonym">Muraena anguilla</name>
    <dbReference type="NCBI Taxonomy" id="7936"/>
    <lineage>
        <taxon>Eukaryota</taxon>
        <taxon>Metazoa</taxon>
        <taxon>Chordata</taxon>
        <taxon>Craniata</taxon>
        <taxon>Vertebrata</taxon>
        <taxon>Euteleostomi</taxon>
        <taxon>Actinopterygii</taxon>
        <taxon>Neopterygii</taxon>
        <taxon>Teleostei</taxon>
        <taxon>Anguilliformes</taxon>
        <taxon>Anguillidae</taxon>
        <taxon>Anguilla</taxon>
    </lineage>
</organism>
<keyword evidence="1" id="KW-1133">Transmembrane helix</keyword>
<reference evidence="2" key="2">
    <citation type="journal article" date="2015" name="Fish Shellfish Immunol.">
        <title>Early steps in the European eel (Anguilla anguilla)-Vibrio vulnificus interaction in the gills: Role of the RtxA13 toxin.</title>
        <authorList>
            <person name="Callol A."/>
            <person name="Pajuelo D."/>
            <person name="Ebbesson L."/>
            <person name="Teles M."/>
            <person name="MacKenzie S."/>
            <person name="Amaro C."/>
        </authorList>
    </citation>
    <scope>NUCLEOTIDE SEQUENCE</scope>
</reference>
<dbReference type="EMBL" id="GBXM01069489">
    <property type="protein sequence ID" value="JAH39088.1"/>
    <property type="molecule type" value="Transcribed_RNA"/>
</dbReference>
<evidence type="ECO:0000313" key="2">
    <source>
        <dbReference type="EMBL" id="JAH39088.1"/>
    </source>
</evidence>
<feature type="transmembrane region" description="Helical" evidence="1">
    <location>
        <begin position="18"/>
        <end position="40"/>
    </location>
</feature>
<evidence type="ECO:0000256" key="1">
    <source>
        <dbReference type="SAM" id="Phobius"/>
    </source>
</evidence>
<dbReference type="AlphaFoldDB" id="A0A0E9SEZ0"/>
<protein>
    <submittedName>
        <fullName evidence="2">Uncharacterized protein</fullName>
    </submittedName>
</protein>
<reference evidence="2" key="1">
    <citation type="submission" date="2014-11" db="EMBL/GenBank/DDBJ databases">
        <authorList>
            <person name="Amaro Gonzalez C."/>
        </authorList>
    </citation>
    <scope>NUCLEOTIDE SEQUENCE</scope>
</reference>
<keyword evidence="1" id="KW-0472">Membrane</keyword>
<name>A0A0E9SEZ0_ANGAN</name>